<feature type="domain" description="Chorismate mutase" evidence="4">
    <location>
        <begin position="4"/>
        <end position="95"/>
    </location>
</feature>
<dbReference type="InterPro" id="IPR002701">
    <property type="entry name" value="CM_II_prokaryot"/>
</dbReference>
<dbReference type="EMBL" id="OCTN01000001">
    <property type="protein sequence ID" value="SOH93016.1"/>
    <property type="molecule type" value="Genomic_DNA"/>
</dbReference>
<evidence type="ECO:0000259" key="4">
    <source>
        <dbReference type="PROSITE" id="PS51168"/>
    </source>
</evidence>
<evidence type="ECO:0000313" key="6">
    <source>
        <dbReference type="Proteomes" id="UP000220034"/>
    </source>
</evidence>
<keyword evidence="6" id="KW-1185">Reference proteome</keyword>
<dbReference type="InterPro" id="IPR036263">
    <property type="entry name" value="Chorismate_II_sf"/>
</dbReference>
<dbReference type="Proteomes" id="UP000220034">
    <property type="component" value="Unassembled WGS sequence"/>
</dbReference>
<dbReference type="InterPro" id="IPR051331">
    <property type="entry name" value="Chorismate_mutase-related"/>
</dbReference>
<dbReference type="PROSITE" id="PS51168">
    <property type="entry name" value="CHORISMATE_MUT_2"/>
    <property type="match status" value="1"/>
</dbReference>
<dbReference type="GO" id="GO:0046417">
    <property type="term" value="P:chorismate metabolic process"/>
    <property type="evidence" value="ECO:0007669"/>
    <property type="project" value="InterPro"/>
</dbReference>
<evidence type="ECO:0000256" key="2">
    <source>
        <dbReference type="ARBA" id="ARBA00023235"/>
    </source>
</evidence>
<dbReference type="Gene3D" id="1.20.59.10">
    <property type="entry name" value="Chorismate mutase"/>
    <property type="match status" value="1"/>
</dbReference>
<dbReference type="InterPro" id="IPR036979">
    <property type="entry name" value="CM_dom_sf"/>
</dbReference>
<reference evidence="6" key="1">
    <citation type="submission" date="2017-09" db="EMBL/GenBank/DDBJ databases">
        <authorList>
            <person name="Varghese N."/>
            <person name="Submissions S."/>
        </authorList>
    </citation>
    <scope>NUCLEOTIDE SEQUENCE [LARGE SCALE GENOMIC DNA]</scope>
    <source>
        <strain evidence="6">C7</strain>
    </source>
</reference>
<feature type="binding site" evidence="3">
    <location>
        <position position="31"/>
    </location>
    <ligand>
        <name>substrate</name>
    </ligand>
</feature>
<dbReference type="EC" id="5.4.99.5" evidence="1"/>
<gene>
    <name evidence="5" type="ORF">SAMN06273572_101870</name>
</gene>
<dbReference type="SUPFAM" id="SSF48600">
    <property type="entry name" value="Chorismate mutase II"/>
    <property type="match status" value="1"/>
</dbReference>
<dbReference type="PANTHER" id="PTHR38041">
    <property type="entry name" value="CHORISMATE MUTASE"/>
    <property type="match status" value="1"/>
</dbReference>
<protein>
    <recommendedName>
        <fullName evidence="1">chorismate mutase</fullName>
        <ecNumber evidence="1">5.4.99.5</ecNumber>
    </recommendedName>
</protein>
<dbReference type="Pfam" id="PF01817">
    <property type="entry name" value="CM_2"/>
    <property type="match status" value="1"/>
</dbReference>
<keyword evidence="5" id="KW-0670">Pyruvate</keyword>
<organism evidence="5 6">
    <name type="scientific">Pontivivens marinum</name>
    <dbReference type="NCBI Taxonomy" id="1690039"/>
    <lineage>
        <taxon>Bacteria</taxon>
        <taxon>Pseudomonadati</taxon>
        <taxon>Pseudomonadota</taxon>
        <taxon>Alphaproteobacteria</taxon>
        <taxon>Rhodobacterales</taxon>
        <taxon>Paracoccaceae</taxon>
        <taxon>Pontivivens</taxon>
    </lineage>
</organism>
<feature type="binding site" evidence="3">
    <location>
        <position position="91"/>
    </location>
    <ligand>
        <name>substrate</name>
    </ligand>
</feature>
<evidence type="ECO:0000256" key="1">
    <source>
        <dbReference type="ARBA" id="ARBA00012404"/>
    </source>
</evidence>
<dbReference type="PANTHER" id="PTHR38041:SF1">
    <property type="entry name" value="CHORISMATE MUTASE"/>
    <property type="match status" value="1"/>
</dbReference>
<name>A0A2C9CNP6_9RHOB</name>
<dbReference type="SMART" id="SM00830">
    <property type="entry name" value="CM_2"/>
    <property type="match status" value="1"/>
</dbReference>
<feature type="binding site" evidence="3">
    <location>
        <position position="42"/>
    </location>
    <ligand>
        <name>substrate</name>
    </ligand>
</feature>
<dbReference type="PIRSF" id="PIRSF029775">
    <property type="entry name" value="Isochor_pyr_lyas"/>
    <property type="match status" value="1"/>
</dbReference>
<dbReference type="AlphaFoldDB" id="A0A2C9CNP6"/>
<keyword evidence="5" id="KW-0456">Lyase</keyword>
<accession>A0A2C9CNP6</accession>
<feature type="binding site" evidence="3">
    <location>
        <position position="14"/>
    </location>
    <ligand>
        <name>substrate</name>
    </ligand>
</feature>
<dbReference type="GO" id="GO:0004106">
    <property type="term" value="F:chorismate mutase activity"/>
    <property type="evidence" value="ECO:0007669"/>
    <property type="project" value="UniProtKB-EC"/>
</dbReference>
<dbReference type="GO" id="GO:0016835">
    <property type="term" value="F:carbon-oxygen lyase activity"/>
    <property type="evidence" value="ECO:0007669"/>
    <property type="project" value="InterPro"/>
</dbReference>
<sequence>MTHPTDCNSMAELRLGIDALDRELIALLTRRASFIDRAIQLKPAENLPARIDNRVEQVVSNVRHLATQQGLDPALAEDIWRTVIEWSIAREQRVLGD</sequence>
<dbReference type="GO" id="GO:0009697">
    <property type="term" value="P:salicylic acid biosynthetic process"/>
    <property type="evidence" value="ECO:0007669"/>
    <property type="project" value="InterPro"/>
</dbReference>
<dbReference type="InterPro" id="IPR008241">
    <property type="entry name" value="Isochorismate_pyruvate-lyase"/>
</dbReference>
<keyword evidence="2" id="KW-0413">Isomerase</keyword>
<evidence type="ECO:0000256" key="3">
    <source>
        <dbReference type="PIRSR" id="PIRSR029775-1"/>
    </source>
</evidence>
<proteinExistence type="predicted"/>
<evidence type="ECO:0000313" key="5">
    <source>
        <dbReference type="EMBL" id="SOH93016.1"/>
    </source>
</evidence>